<keyword evidence="1" id="KW-0812">Transmembrane</keyword>
<dbReference type="OrthoDB" id="8835992at2"/>
<keyword evidence="1" id="KW-0472">Membrane</keyword>
<feature type="transmembrane region" description="Helical" evidence="1">
    <location>
        <begin position="43"/>
        <end position="69"/>
    </location>
</feature>
<evidence type="ECO:0000313" key="3">
    <source>
        <dbReference type="Proteomes" id="UP000243502"/>
    </source>
</evidence>
<feature type="transmembrane region" description="Helical" evidence="1">
    <location>
        <begin position="172"/>
        <end position="193"/>
    </location>
</feature>
<sequence>MRAANGGGEAVLSIYGVLVIVIGLLVLYSSFRGAIYAMAAFSLFAMTLALNLGGVGIMPAQLFLIFFALRAFNLVGGKGIGDTLSMEKPGFWLLCTCVWGVAGAVILPRLLQGSTLVFPVDRSIPGVAMLQPLGPVSGNLSQAIYLIGDLVVYACMYAFLKYRGAYRVLANGIFLLTILDVSAGVIDFVTHAAGLDVMSVIKTAQYADLSGEELGGLVRITGTFAETSAFSSFTLPLFVFCLNLWLLGYRAKLSGALAIATGTLLLMSTSGTAYVGLAIYMCIQVFSRPGRVAPGAVERQQRMWIIAACAGVLGTLYVILFMPSVAKALTDFVDATVMSKAGSSSGIERMSWNTQGVTNFLETYGIGVGLGSIRASSFLVVVLANLGAVGVICYGMFIGKALLSPVSAHYPLTERAVCHAARHGMLATLIVASLAAGVFELGAPFYLFAAAASALSQRVPRRAPRRQEWAARRIQGSVSGVVSRIREP</sequence>
<feature type="transmembrane region" description="Helical" evidence="1">
    <location>
        <begin position="256"/>
        <end position="283"/>
    </location>
</feature>
<name>A0A2I8EJH6_9BURK</name>
<accession>A0A2I8EJH6</accession>
<keyword evidence="1" id="KW-1133">Transmembrane helix</keyword>
<evidence type="ECO:0008006" key="4">
    <source>
        <dbReference type="Google" id="ProtNLM"/>
    </source>
</evidence>
<proteinExistence type="predicted"/>
<evidence type="ECO:0000256" key="1">
    <source>
        <dbReference type="SAM" id="Phobius"/>
    </source>
</evidence>
<dbReference type="KEGG" id="pter:C2L65_09160"/>
<dbReference type="EMBL" id="CP026111">
    <property type="protein sequence ID" value="AUT59745.1"/>
    <property type="molecule type" value="Genomic_DNA"/>
</dbReference>
<dbReference type="Proteomes" id="UP000243502">
    <property type="component" value="Chromosome 1"/>
</dbReference>
<reference evidence="2 3" key="1">
    <citation type="submission" date="2018-01" db="EMBL/GenBank/DDBJ databases">
        <title>Species boundaries and ecological features among Paraburkholderia terrae DSMZ17804T, P. hospita DSMZ17164T and P. caribensis DSMZ13236T.</title>
        <authorList>
            <person name="Pratama A.A."/>
        </authorList>
    </citation>
    <scope>NUCLEOTIDE SEQUENCE [LARGE SCALE GENOMIC DNA]</scope>
    <source>
        <strain evidence="2 3">DSM 17804</strain>
    </source>
</reference>
<feature type="transmembrane region" description="Helical" evidence="1">
    <location>
        <begin position="90"/>
        <end position="111"/>
    </location>
</feature>
<evidence type="ECO:0000313" key="2">
    <source>
        <dbReference type="EMBL" id="AUT59745.1"/>
    </source>
</evidence>
<dbReference type="AlphaFoldDB" id="A0A2I8EJH6"/>
<feature type="transmembrane region" description="Helical" evidence="1">
    <location>
        <begin position="378"/>
        <end position="403"/>
    </location>
</feature>
<gene>
    <name evidence="2" type="ORF">C2L65_09160</name>
</gene>
<organism evidence="2 3">
    <name type="scientific">Paraburkholderia terrae</name>
    <dbReference type="NCBI Taxonomy" id="311230"/>
    <lineage>
        <taxon>Bacteria</taxon>
        <taxon>Pseudomonadati</taxon>
        <taxon>Pseudomonadota</taxon>
        <taxon>Betaproteobacteria</taxon>
        <taxon>Burkholderiales</taxon>
        <taxon>Burkholderiaceae</taxon>
        <taxon>Paraburkholderia</taxon>
    </lineage>
</organism>
<feature type="transmembrane region" description="Helical" evidence="1">
    <location>
        <begin position="423"/>
        <end position="456"/>
    </location>
</feature>
<feature type="transmembrane region" description="Helical" evidence="1">
    <location>
        <begin position="229"/>
        <end position="249"/>
    </location>
</feature>
<feature type="transmembrane region" description="Helical" evidence="1">
    <location>
        <begin position="143"/>
        <end position="160"/>
    </location>
</feature>
<feature type="transmembrane region" description="Helical" evidence="1">
    <location>
        <begin position="303"/>
        <end position="322"/>
    </location>
</feature>
<feature type="transmembrane region" description="Helical" evidence="1">
    <location>
        <begin position="12"/>
        <end position="31"/>
    </location>
</feature>
<protein>
    <recommendedName>
        <fullName evidence="4">O-antigen ligase domain-containing protein</fullName>
    </recommendedName>
</protein>